<evidence type="ECO:0000313" key="1">
    <source>
        <dbReference type="EMBL" id="KKL04755.1"/>
    </source>
</evidence>
<dbReference type="EMBL" id="LAZR01044397">
    <property type="protein sequence ID" value="KKL04755.1"/>
    <property type="molecule type" value="Genomic_DNA"/>
</dbReference>
<feature type="non-terminal residue" evidence="1">
    <location>
        <position position="38"/>
    </location>
</feature>
<dbReference type="AlphaFoldDB" id="A0A0F9A5L3"/>
<name>A0A0F9A5L3_9ZZZZ</name>
<organism evidence="1">
    <name type="scientific">marine sediment metagenome</name>
    <dbReference type="NCBI Taxonomy" id="412755"/>
    <lineage>
        <taxon>unclassified sequences</taxon>
        <taxon>metagenomes</taxon>
        <taxon>ecological metagenomes</taxon>
    </lineage>
</organism>
<proteinExistence type="predicted"/>
<sequence>MLVRTDEVYPAELYAFQADDIFAKLAYFADLTANKYHF</sequence>
<comment type="caution">
    <text evidence="1">The sequence shown here is derived from an EMBL/GenBank/DDBJ whole genome shotgun (WGS) entry which is preliminary data.</text>
</comment>
<accession>A0A0F9A5L3</accession>
<protein>
    <submittedName>
        <fullName evidence="1">Uncharacterized protein</fullName>
    </submittedName>
</protein>
<gene>
    <name evidence="1" type="ORF">LCGC14_2612900</name>
</gene>
<reference evidence="1" key="1">
    <citation type="journal article" date="2015" name="Nature">
        <title>Complex archaea that bridge the gap between prokaryotes and eukaryotes.</title>
        <authorList>
            <person name="Spang A."/>
            <person name="Saw J.H."/>
            <person name="Jorgensen S.L."/>
            <person name="Zaremba-Niedzwiedzka K."/>
            <person name="Martijn J."/>
            <person name="Lind A.E."/>
            <person name="van Eijk R."/>
            <person name="Schleper C."/>
            <person name="Guy L."/>
            <person name="Ettema T.J."/>
        </authorList>
    </citation>
    <scope>NUCLEOTIDE SEQUENCE</scope>
</reference>